<comment type="function">
    <text evidence="6">Catalyzes the reduction of dTDP-6-deoxy-L-lyxo-4-hexulose to yield dTDP-L-rhamnose.</text>
</comment>
<dbReference type="CDD" id="cd05254">
    <property type="entry name" value="dTDP_HR_like_SDR_e"/>
    <property type="match status" value="1"/>
</dbReference>
<dbReference type="RefSeq" id="WP_157562358.1">
    <property type="nucleotide sequence ID" value="NZ_WQKZ01000001.1"/>
</dbReference>
<dbReference type="AlphaFoldDB" id="A0A7K1TB55"/>
<evidence type="ECO:0000256" key="4">
    <source>
        <dbReference type="ARBA" id="ARBA00017099"/>
    </source>
</evidence>
<sequence length="294" mass="31921">MSITQPIIITGATGTLGQAFRRVCRIRGLHAVTLDRAALDITEASSIEKALDHYQPWAVVNAAGYVRVDEAETDYARCYRENTTGPQLLAAACAAQGRQLLTFSSDLVFDGQQATPYCESDAARPLNVYGRSKLLAEQAVLARLPTALVVRTSAFFSAWDEHNFVHHALTAARQGEEFAAADDLFISPTYVPDLVNTALDLLLDGAHGCWHLANQGTYSWAELARQALQIAGLDESCLVPRPAATFGWAARRPRYSVLGTERGPLLPSVESGLHRHLEDERLLSSANPPAILVG</sequence>
<evidence type="ECO:0000313" key="8">
    <source>
        <dbReference type="EMBL" id="MVN75636.1"/>
    </source>
</evidence>
<comment type="similarity">
    <text evidence="2 6">Belongs to the dTDP-4-dehydrorhamnose reductase family.</text>
</comment>
<dbReference type="NCBIfam" id="TIGR01214">
    <property type="entry name" value="rmlD"/>
    <property type="match status" value="1"/>
</dbReference>
<keyword evidence="6 8" id="KW-0560">Oxidoreductase</keyword>
<keyword evidence="6" id="KW-0521">NADP</keyword>
<feature type="domain" description="RmlD-like substrate binding" evidence="7">
    <location>
        <begin position="7"/>
        <end position="261"/>
    </location>
</feature>
<comment type="pathway">
    <text evidence="1 6">Carbohydrate biosynthesis; dTDP-L-rhamnose biosynthesis.</text>
</comment>
<dbReference type="Proteomes" id="UP000441336">
    <property type="component" value="Unassembled WGS sequence"/>
</dbReference>
<dbReference type="EC" id="1.1.1.133" evidence="3 6"/>
<accession>A0A7K1TB55</accession>
<evidence type="ECO:0000313" key="9">
    <source>
        <dbReference type="Proteomes" id="UP000441336"/>
    </source>
</evidence>
<dbReference type="GO" id="GO:0019305">
    <property type="term" value="P:dTDP-rhamnose biosynthetic process"/>
    <property type="evidence" value="ECO:0007669"/>
    <property type="project" value="UniProtKB-UniPathway"/>
</dbReference>
<proteinExistence type="inferred from homology"/>
<evidence type="ECO:0000256" key="5">
    <source>
        <dbReference type="ARBA" id="ARBA00048200"/>
    </source>
</evidence>
<dbReference type="SUPFAM" id="SSF51735">
    <property type="entry name" value="NAD(P)-binding Rossmann-fold domains"/>
    <property type="match status" value="1"/>
</dbReference>
<dbReference type="EMBL" id="WQKZ01000001">
    <property type="protein sequence ID" value="MVN75636.1"/>
    <property type="molecule type" value="Genomic_DNA"/>
</dbReference>
<evidence type="ECO:0000259" key="7">
    <source>
        <dbReference type="Pfam" id="PF04321"/>
    </source>
</evidence>
<name>A0A7K1TB55_9BACT</name>
<reference evidence="8 9" key="1">
    <citation type="submission" date="2019-12" db="EMBL/GenBank/DDBJ databases">
        <title>Hymenobacter sp. HMF4947 Genome sequencing and assembly.</title>
        <authorList>
            <person name="Kang H."/>
            <person name="Cha I."/>
            <person name="Kim H."/>
            <person name="Joh K."/>
        </authorList>
    </citation>
    <scope>NUCLEOTIDE SEQUENCE [LARGE SCALE GENOMIC DNA]</scope>
    <source>
        <strain evidence="8 9">HMF4947</strain>
    </source>
</reference>
<dbReference type="PANTHER" id="PTHR10491">
    <property type="entry name" value="DTDP-4-DEHYDRORHAMNOSE REDUCTASE"/>
    <property type="match status" value="1"/>
</dbReference>
<evidence type="ECO:0000256" key="1">
    <source>
        <dbReference type="ARBA" id="ARBA00004781"/>
    </source>
</evidence>
<gene>
    <name evidence="8" type="primary">rfbD</name>
    <name evidence="8" type="ORF">GO988_04785</name>
</gene>
<comment type="caution">
    <text evidence="8">The sequence shown here is derived from an EMBL/GenBank/DDBJ whole genome shotgun (WGS) entry which is preliminary data.</text>
</comment>
<dbReference type="Gene3D" id="3.90.25.10">
    <property type="entry name" value="UDP-galactose 4-epimerase, domain 1"/>
    <property type="match status" value="1"/>
</dbReference>
<evidence type="ECO:0000256" key="6">
    <source>
        <dbReference type="RuleBase" id="RU364082"/>
    </source>
</evidence>
<dbReference type="Gene3D" id="3.40.50.720">
    <property type="entry name" value="NAD(P)-binding Rossmann-like Domain"/>
    <property type="match status" value="1"/>
</dbReference>
<evidence type="ECO:0000256" key="3">
    <source>
        <dbReference type="ARBA" id="ARBA00012929"/>
    </source>
</evidence>
<organism evidence="8 9">
    <name type="scientific">Hymenobacter ginkgonis</name>
    <dbReference type="NCBI Taxonomy" id="2682976"/>
    <lineage>
        <taxon>Bacteria</taxon>
        <taxon>Pseudomonadati</taxon>
        <taxon>Bacteroidota</taxon>
        <taxon>Cytophagia</taxon>
        <taxon>Cytophagales</taxon>
        <taxon>Hymenobacteraceae</taxon>
        <taxon>Hymenobacter</taxon>
    </lineage>
</organism>
<evidence type="ECO:0000256" key="2">
    <source>
        <dbReference type="ARBA" id="ARBA00010944"/>
    </source>
</evidence>
<dbReference type="InterPro" id="IPR005913">
    <property type="entry name" value="dTDP_dehydrorham_reduct"/>
</dbReference>
<dbReference type="InterPro" id="IPR036291">
    <property type="entry name" value="NAD(P)-bd_dom_sf"/>
</dbReference>
<dbReference type="Pfam" id="PF04321">
    <property type="entry name" value="RmlD_sub_bind"/>
    <property type="match status" value="1"/>
</dbReference>
<dbReference type="InterPro" id="IPR029903">
    <property type="entry name" value="RmlD-like-bd"/>
</dbReference>
<dbReference type="GO" id="GO:0008831">
    <property type="term" value="F:dTDP-4-dehydrorhamnose reductase activity"/>
    <property type="evidence" value="ECO:0007669"/>
    <property type="project" value="UniProtKB-EC"/>
</dbReference>
<dbReference type="PANTHER" id="PTHR10491:SF4">
    <property type="entry name" value="METHIONINE ADENOSYLTRANSFERASE 2 SUBUNIT BETA"/>
    <property type="match status" value="1"/>
</dbReference>
<keyword evidence="9" id="KW-1185">Reference proteome</keyword>
<dbReference type="GO" id="GO:0005829">
    <property type="term" value="C:cytosol"/>
    <property type="evidence" value="ECO:0007669"/>
    <property type="project" value="TreeGrafter"/>
</dbReference>
<protein>
    <recommendedName>
        <fullName evidence="4 6">dTDP-4-dehydrorhamnose reductase</fullName>
        <ecNumber evidence="3 6">1.1.1.133</ecNumber>
    </recommendedName>
</protein>
<dbReference type="UniPathway" id="UPA00124"/>
<comment type="catalytic activity">
    <reaction evidence="5">
        <text>dTDP-beta-L-rhamnose + NADP(+) = dTDP-4-dehydro-beta-L-rhamnose + NADPH + H(+)</text>
        <dbReference type="Rhea" id="RHEA:21796"/>
        <dbReference type="ChEBI" id="CHEBI:15378"/>
        <dbReference type="ChEBI" id="CHEBI:57510"/>
        <dbReference type="ChEBI" id="CHEBI:57783"/>
        <dbReference type="ChEBI" id="CHEBI:58349"/>
        <dbReference type="ChEBI" id="CHEBI:62830"/>
        <dbReference type="EC" id="1.1.1.133"/>
    </reaction>
</comment>